<accession>A0AAU7JX54</accession>
<dbReference type="EMBL" id="CP157483">
    <property type="protein sequence ID" value="XBO44998.1"/>
    <property type="molecule type" value="Genomic_DNA"/>
</dbReference>
<organism evidence="2">
    <name type="scientific">Pedococcus sp. KACC 23699</name>
    <dbReference type="NCBI Taxonomy" id="3149228"/>
    <lineage>
        <taxon>Bacteria</taxon>
        <taxon>Bacillati</taxon>
        <taxon>Actinomycetota</taxon>
        <taxon>Actinomycetes</taxon>
        <taxon>Micrococcales</taxon>
        <taxon>Intrasporangiaceae</taxon>
        <taxon>Pedococcus</taxon>
    </lineage>
</organism>
<dbReference type="SUPFAM" id="SSF53474">
    <property type="entry name" value="alpha/beta-Hydrolases"/>
    <property type="match status" value="1"/>
</dbReference>
<dbReference type="PANTHER" id="PTHR46623:SF6">
    <property type="entry name" value="ALPHA_BETA-HYDROLASES SUPERFAMILY PROTEIN"/>
    <property type="match status" value="1"/>
</dbReference>
<dbReference type="PANTHER" id="PTHR46623">
    <property type="entry name" value="CARBOXYMETHYLENEBUTENOLIDASE-RELATED"/>
    <property type="match status" value="1"/>
</dbReference>
<dbReference type="AlphaFoldDB" id="A0AAU7JX54"/>
<proteinExistence type="predicted"/>
<dbReference type="RefSeq" id="WP_406832483.1">
    <property type="nucleotide sequence ID" value="NZ_CP157483.1"/>
</dbReference>
<gene>
    <name evidence="2" type="ORF">ABEG17_06570</name>
</gene>
<dbReference type="Pfam" id="PF01738">
    <property type="entry name" value="DLH"/>
    <property type="match status" value="1"/>
</dbReference>
<sequence>MKTEPLVEIGTPYGVMPSYTAVPSTSPPWPGVVVIHDFTGMSQDLRQHADWLAEEGFLAIAPDLYYWGSRLRCLRTIMRELGPRRGRTFDDIELARQWLRDQDGCTGVVGVVGFCMGGGYAIALAEGHGFDASAVNYGGCPSDARDWLPRACPVVGSFGGADKSPLGARAGERLENLLTEFDVSHDVKIYPGAGHGFMNNHAPEDQTLFLRFLARISGTRYDHASTLDARRRIAAFFREHLHSDAPSST</sequence>
<dbReference type="InterPro" id="IPR002925">
    <property type="entry name" value="Dienelactn_hydro"/>
</dbReference>
<feature type="domain" description="Dienelactone hydrolase" evidence="1">
    <location>
        <begin position="18"/>
        <end position="240"/>
    </location>
</feature>
<keyword evidence="2" id="KW-0378">Hydrolase</keyword>
<evidence type="ECO:0000313" key="2">
    <source>
        <dbReference type="EMBL" id="XBO44998.1"/>
    </source>
</evidence>
<dbReference type="InterPro" id="IPR051049">
    <property type="entry name" value="Dienelactone_hydrolase-like"/>
</dbReference>
<dbReference type="GO" id="GO:0016787">
    <property type="term" value="F:hydrolase activity"/>
    <property type="evidence" value="ECO:0007669"/>
    <property type="project" value="UniProtKB-KW"/>
</dbReference>
<evidence type="ECO:0000259" key="1">
    <source>
        <dbReference type="Pfam" id="PF01738"/>
    </source>
</evidence>
<protein>
    <submittedName>
        <fullName evidence="2">Dienelactone hydrolase family protein</fullName>
    </submittedName>
</protein>
<dbReference type="InterPro" id="IPR029058">
    <property type="entry name" value="AB_hydrolase_fold"/>
</dbReference>
<reference evidence="2" key="1">
    <citation type="submission" date="2024-05" db="EMBL/GenBank/DDBJ databases">
        <authorList>
            <person name="Kim S."/>
            <person name="Heo J."/>
            <person name="Choi H."/>
            <person name="Choi Y."/>
            <person name="Kwon S.-W."/>
            <person name="Kim Y."/>
        </authorList>
    </citation>
    <scope>NUCLEOTIDE SEQUENCE</scope>
    <source>
        <strain evidence="2">KACC 23699</strain>
    </source>
</reference>
<name>A0AAU7JX54_9MICO</name>
<dbReference type="Gene3D" id="3.40.50.1820">
    <property type="entry name" value="alpha/beta hydrolase"/>
    <property type="match status" value="1"/>
</dbReference>